<proteinExistence type="predicted"/>
<evidence type="ECO:0000313" key="1">
    <source>
        <dbReference type="EMBL" id="MFC7364513.1"/>
    </source>
</evidence>
<comment type="caution">
    <text evidence="1">The sequence shown here is derived from an EMBL/GenBank/DDBJ whole genome shotgun (WGS) entry which is preliminary data.</text>
</comment>
<accession>A0ABW2NGK0</accession>
<gene>
    <name evidence="1" type="ORF">ACFQQH_05155</name>
</gene>
<dbReference type="EMBL" id="JBHTCT010000011">
    <property type="protein sequence ID" value="MFC7364513.1"/>
    <property type="molecule type" value="Genomic_DNA"/>
</dbReference>
<protein>
    <submittedName>
        <fullName evidence="1">Uncharacterized protein</fullName>
    </submittedName>
</protein>
<reference evidence="2" key="1">
    <citation type="journal article" date="2019" name="Int. J. Syst. Evol. Microbiol.">
        <title>The Global Catalogue of Microorganisms (GCM) 10K type strain sequencing project: providing services to taxonomists for standard genome sequencing and annotation.</title>
        <authorList>
            <consortium name="The Broad Institute Genomics Platform"/>
            <consortium name="The Broad Institute Genome Sequencing Center for Infectious Disease"/>
            <person name="Wu L."/>
            <person name="Ma J."/>
        </authorList>
    </citation>
    <scope>NUCLEOTIDE SEQUENCE [LARGE SCALE GENOMIC DNA]</scope>
    <source>
        <strain evidence="2">JCM 4738</strain>
    </source>
</reference>
<dbReference type="Proteomes" id="UP001596483">
    <property type="component" value="Unassembled WGS sequence"/>
</dbReference>
<keyword evidence="2" id="KW-1185">Reference proteome</keyword>
<name>A0ABW2NGK0_9BACL</name>
<sequence>MVDWNRVRAALAQVGRAKNIDDTRKQIYEVSKMLPVDEGYELLKKFDSAIESAKQITRRAIEAERDKRDESNKTV</sequence>
<dbReference type="RefSeq" id="WP_157297349.1">
    <property type="nucleotide sequence ID" value="NZ_JBHTCT010000011.1"/>
</dbReference>
<organism evidence="1 2">
    <name type="scientific">Bhargavaea changchunensis</name>
    <dbReference type="NCBI Taxonomy" id="2134037"/>
    <lineage>
        <taxon>Bacteria</taxon>
        <taxon>Bacillati</taxon>
        <taxon>Bacillota</taxon>
        <taxon>Bacilli</taxon>
        <taxon>Bacillales</taxon>
        <taxon>Caryophanaceae</taxon>
        <taxon>Bhargavaea</taxon>
    </lineage>
</organism>
<evidence type="ECO:0000313" key="2">
    <source>
        <dbReference type="Proteomes" id="UP001596483"/>
    </source>
</evidence>